<sequence length="106" mass="12211">MIGQYAVEAWGIKSYQNCEFLPMFRGRGQGTKMAFVPKVKKCYNFSKKTPNQTKVGMKEDLRVPDHPMGSYHYIIETTPPENRSHFFTGKGHYLAVYTQSASNRVR</sequence>
<keyword evidence="2" id="KW-1185">Reference proteome</keyword>
<gene>
    <name evidence="1" type="ORF">ILYODFUR_017078</name>
</gene>
<dbReference type="EMBL" id="JAHRIQ010059514">
    <property type="protein sequence ID" value="MEQ2240637.1"/>
    <property type="molecule type" value="Genomic_DNA"/>
</dbReference>
<comment type="caution">
    <text evidence="1">The sequence shown here is derived from an EMBL/GenBank/DDBJ whole genome shotgun (WGS) entry which is preliminary data.</text>
</comment>
<evidence type="ECO:0000313" key="2">
    <source>
        <dbReference type="Proteomes" id="UP001482620"/>
    </source>
</evidence>
<accession>A0ABV0UA96</accession>
<name>A0ABV0UA96_9TELE</name>
<reference evidence="1 2" key="1">
    <citation type="submission" date="2021-06" db="EMBL/GenBank/DDBJ databases">
        <authorList>
            <person name="Palmer J.M."/>
        </authorList>
    </citation>
    <scope>NUCLEOTIDE SEQUENCE [LARGE SCALE GENOMIC DNA]</scope>
    <source>
        <strain evidence="2">if_2019</strain>
        <tissue evidence="1">Muscle</tissue>
    </source>
</reference>
<proteinExistence type="predicted"/>
<evidence type="ECO:0000313" key="1">
    <source>
        <dbReference type="EMBL" id="MEQ2240637.1"/>
    </source>
</evidence>
<protein>
    <submittedName>
        <fullName evidence="1">Uncharacterized protein</fullName>
    </submittedName>
</protein>
<organism evidence="1 2">
    <name type="scientific">Ilyodon furcidens</name>
    <name type="common">goldbreast splitfin</name>
    <dbReference type="NCBI Taxonomy" id="33524"/>
    <lineage>
        <taxon>Eukaryota</taxon>
        <taxon>Metazoa</taxon>
        <taxon>Chordata</taxon>
        <taxon>Craniata</taxon>
        <taxon>Vertebrata</taxon>
        <taxon>Euteleostomi</taxon>
        <taxon>Actinopterygii</taxon>
        <taxon>Neopterygii</taxon>
        <taxon>Teleostei</taxon>
        <taxon>Neoteleostei</taxon>
        <taxon>Acanthomorphata</taxon>
        <taxon>Ovalentaria</taxon>
        <taxon>Atherinomorphae</taxon>
        <taxon>Cyprinodontiformes</taxon>
        <taxon>Goodeidae</taxon>
        <taxon>Ilyodon</taxon>
    </lineage>
</organism>
<dbReference type="Proteomes" id="UP001482620">
    <property type="component" value="Unassembled WGS sequence"/>
</dbReference>